<dbReference type="GO" id="GO:0035299">
    <property type="term" value="F:inositol-1,3,4,5,6-pentakisphosphate 2-kinase activity"/>
    <property type="evidence" value="ECO:0007669"/>
    <property type="project" value="UniProtKB-EC"/>
</dbReference>
<comment type="catalytic activity">
    <reaction evidence="7">
        <text>1D-myo-inositol 1,3,4,5,6-pentakisphosphate + ATP = 1D-myo-inositol hexakisphosphate + ADP + H(+)</text>
        <dbReference type="Rhea" id="RHEA:20313"/>
        <dbReference type="ChEBI" id="CHEBI:15378"/>
        <dbReference type="ChEBI" id="CHEBI:30616"/>
        <dbReference type="ChEBI" id="CHEBI:57733"/>
        <dbReference type="ChEBI" id="CHEBI:58130"/>
        <dbReference type="ChEBI" id="CHEBI:456216"/>
        <dbReference type="EC" id="2.7.1.158"/>
    </reaction>
</comment>
<evidence type="ECO:0000313" key="8">
    <source>
        <dbReference type="EMBL" id="KAK9498179.1"/>
    </source>
</evidence>
<keyword evidence="3 7" id="KW-0808">Transferase</keyword>
<evidence type="ECO:0000256" key="5">
    <source>
        <dbReference type="ARBA" id="ARBA00022777"/>
    </source>
</evidence>
<keyword evidence="9" id="KW-1185">Reference proteome</keyword>
<dbReference type="EC" id="2.7.1.158" evidence="2 7"/>
<dbReference type="InterPro" id="IPR043001">
    <property type="entry name" value="IP5_2-K_N_lobe"/>
</dbReference>
<keyword evidence="4 7" id="KW-0547">Nucleotide-binding</keyword>
<dbReference type="PANTHER" id="PTHR14456">
    <property type="entry name" value="INOSITOL POLYPHOSPHATE KINASE 1"/>
    <property type="match status" value="1"/>
</dbReference>
<evidence type="ECO:0000256" key="6">
    <source>
        <dbReference type="ARBA" id="ARBA00022840"/>
    </source>
</evidence>
<sequence length="492" mass="57050">MRVYNGSDKNEEATYAEHESFTDLLWRCDDGNVNDYKQIHNITLTRKQWIYRGEGNANLVISLPKEKVIVRLQKLEYDVIISSSLLEEREKQLMRDVEFYRKVMISFLGTAFFHPPILARINEHEVFEIDKKLFTIRPKFRLSKGIRLGLVSIHPDYTHLPPVVNTLPPTIIYNESHLIMETSPTYCIEIKPKQGWIPLLDRKHPKCTFCMNQYLKVMKKRVLGISQYCPLDLFSGNILRMKRAIRNLLLNPQNNLKIFKNGNLVLSDDCELSYLEVLIDFFQLGGNNDINIDRLVDRWCSLVVACLCTRLTNTQSSKNSYFSNDIVTTQLLPYQISKSTFSPLNGHIKSCDWSSQNLPTNSILQRILKVQQLQNSKFSTVCSHYKERCTTEKDYSYLDSLLDSDGNIDVIQRYLLATTAKDCSIFIALQSTVKLDLPYKMYYIKDCEGREYRLNIGISDIDPKPLSCIGKHIKRDQEILFAVMHFINHSGD</sequence>
<comment type="domain">
    <text evidence="7">The EXKPK motif is conserved in inositol-pentakisphosphate 2-kinases of both family 1 and 2.</text>
</comment>
<dbReference type="InterPro" id="IPR009286">
    <property type="entry name" value="Ins_P5_2-kin"/>
</dbReference>
<comment type="function">
    <text evidence="7">Phosphorylates Ins(1,3,4,5,6)P5 at position 2 to form Ins(1,2,3,4,5,6)P6 (InsP6 or phytate).</text>
</comment>
<keyword evidence="5 7" id="KW-0418">Kinase</keyword>
<keyword evidence="6 7" id="KW-0067">ATP-binding</keyword>
<proteinExistence type="inferred from homology"/>
<dbReference type="AlphaFoldDB" id="A0AAW1CKZ9"/>
<dbReference type="EMBL" id="JAPXFL010000013">
    <property type="protein sequence ID" value="KAK9498179.1"/>
    <property type="molecule type" value="Genomic_DNA"/>
</dbReference>
<gene>
    <name evidence="8" type="ORF">O3M35_004052</name>
</gene>
<dbReference type="Pfam" id="PF06090">
    <property type="entry name" value="Ins_P5_2-kin"/>
    <property type="match status" value="1"/>
</dbReference>
<dbReference type="Proteomes" id="UP001461498">
    <property type="component" value="Unassembled WGS sequence"/>
</dbReference>
<evidence type="ECO:0000256" key="4">
    <source>
        <dbReference type="ARBA" id="ARBA00022741"/>
    </source>
</evidence>
<organism evidence="8 9">
    <name type="scientific">Rhynocoris fuscipes</name>
    <dbReference type="NCBI Taxonomy" id="488301"/>
    <lineage>
        <taxon>Eukaryota</taxon>
        <taxon>Metazoa</taxon>
        <taxon>Ecdysozoa</taxon>
        <taxon>Arthropoda</taxon>
        <taxon>Hexapoda</taxon>
        <taxon>Insecta</taxon>
        <taxon>Pterygota</taxon>
        <taxon>Neoptera</taxon>
        <taxon>Paraneoptera</taxon>
        <taxon>Hemiptera</taxon>
        <taxon>Heteroptera</taxon>
        <taxon>Panheteroptera</taxon>
        <taxon>Cimicomorpha</taxon>
        <taxon>Reduviidae</taxon>
        <taxon>Harpactorinae</taxon>
        <taxon>Harpactorini</taxon>
        <taxon>Rhynocoris</taxon>
    </lineage>
</organism>
<evidence type="ECO:0000256" key="3">
    <source>
        <dbReference type="ARBA" id="ARBA00022679"/>
    </source>
</evidence>
<dbReference type="GO" id="GO:0032958">
    <property type="term" value="P:inositol phosphate biosynthetic process"/>
    <property type="evidence" value="ECO:0007669"/>
    <property type="project" value="TreeGrafter"/>
</dbReference>
<dbReference type="GO" id="GO:0005524">
    <property type="term" value="F:ATP binding"/>
    <property type="evidence" value="ECO:0007669"/>
    <property type="project" value="UniProtKB-KW"/>
</dbReference>
<evidence type="ECO:0000256" key="1">
    <source>
        <dbReference type="ARBA" id="ARBA00007229"/>
    </source>
</evidence>
<reference evidence="8 9" key="1">
    <citation type="submission" date="2022-12" db="EMBL/GenBank/DDBJ databases">
        <title>Chromosome-level genome assembly of true bugs.</title>
        <authorList>
            <person name="Ma L."/>
            <person name="Li H."/>
        </authorList>
    </citation>
    <scope>NUCLEOTIDE SEQUENCE [LARGE SCALE GENOMIC DNA]</scope>
    <source>
        <strain evidence="8">Lab_2022b</strain>
    </source>
</reference>
<comment type="similarity">
    <text evidence="1">Belongs to the IPK1 type 2 family.</text>
</comment>
<evidence type="ECO:0000256" key="2">
    <source>
        <dbReference type="ARBA" id="ARBA00012023"/>
    </source>
</evidence>
<accession>A0AAW1CKZ9</accession>
<name>A0AAW1CKZ9_9HEMI</name>
<dbReference type="PANTHER" id="PTHR14456:SF2">
    <property type="entry name" value="INOSITOL-PENTAKISPHOSPHATE 2-KINASE"/>
    <property type="match status" value="1"/>
</dbReference>
<dbReference type="EMBL" id="JAPXFL010000013">
    <property type="protein sequence ID" value="KAK9498180.1"/>
    <property type="molecule type" value="Genomic_DNA"/>
</dbReference>
<comment type="caution">
    <text evidence="8">The sequence shown here is derived from an EMBL/GenBank/DDBJ whole genome shotgun (WGS) entry which is preliminary data.</text>
</comment>
<evidence type="ECO:0000313" key="9">
    <source>
        <dbReference type="Proteomes" id="UP001461498"/>
    </source>
</evidence>
<dbReference type="GO" id="GO:0005634">
    <property type="term" value="C:nucleus"/>
    <property type="evidence" value="ECO:0007669"/>
    <property type="project" value="TreeGrafter"/>
</dbReference>
<evidence type="ECO:0000256" key="7">
    <source>
        <dbReference type="RuleBase" id="RU364126"/>
    </source>
</evidence>
<dbReference type="Gene3D" id="3.30.200.110">
    <property type="entry name" value="Inositol-pentakisphosphate 2-kinase, N-lobe"/>
    <property type="match status" value="1"/>
</dbReference>
<protein>
    <recommendedName>
        <fullName evidence="2 7">Inositol-pentakisphosphate 2-kinase</fullName>
        <ecNumber evidence="2 7">2.7.1.158</ecNumber>
    </recommendedName>
</protein>